<protein>
    <submittedName>
        <fullName evidence="2">Uncharacterized protein</fullName>
    </submittedName>
</protein>
<dbReference type="Proteomes" id="UP000032439">
    <property type="component" value="Unassembled WGS sequence"/>
</dbReference>
<evidence type="ECO:0000313" key="3">
    <source>
        <dbReference type="Proteomes" id="UP000032439"/>
    </source>
</evidence>
<dbReference type="EMBL" id="JXXD01000113">
    <property type="protein sequence ID" value="KIZ35645.1"/>
    <property type="molecule type" value="Genomic_DNA"/>
</dbReference>
<feature type="transmembrane region" description="Helical" evidence="1">
    <location>
        <begin position="55"/>
        <end position="88"/>
    </location>
</feature>
<keyword evidence="1" id="KW-0812">Transmembrane</keyword>
<organism evidence="2 3">
    <name type="scientific">Stutzerimonas stutzeri</name>
    <name type="common">Pseudomonas stutzeri</name>
    <dbReference type="NCBI Taxonomy" id="316"/>
    <lineage>
        <taxon>Bacteria</taxon>
        <taxon>Pseudomonadati</taxon>
        <taxon>Pseudomonadota</taxon>
        <taxon>Gammaproteobacteria</taxon>
        <taxon>Pseudomonadales</taxon>
        <taxon>Pseudomonadaceae</taxon>
        <taxon>Stutzerimonas</taxon>
    </lineage>
</organism>
<evidence type="ECO:0000313" key="2">
    <source>
        <dbReference type="EMBL" id="KIZ35645.1"/>
    </source>
</evidence>
<reference evidence="2 3" key="1">
    <citation type="submission" date="2014-11" db="EMBL/GenBank/DDBJ databases">
        <title>Genomics and ecophysiology of heterotrophic nitrogen fixing bacteria isolated from estuarine surface water.</title>
        <authorList>
            <person name="Bentzon-Tilia M."/>
            <person name="Severin I."/>
            <person name="Hansen L.H."/>
            <person name="Riemann L."/>
        </authorList>
    </citation>
    <scope>NUCLEOTIDE SEQUENCE [LARGE SCALE GENOMIC DNA]</scope>
    <source>
        <strain evidence="2 3">BAL361</strain>
    </source>
</reference>
<feature type="transmembrane region" description="Helical" evidence="1">
    <location>
        <begin position="20"/>
        <end position="48"/>
    </location>
</feature>
<sequence>MLLGLSRPVAPVLNRVAHGVLVVTVTALTVVPGRLVVTMTPMLFVALVPNHRWRSVAWVIGTVVSVMAGWIAVVAILAVFAVVIGAVITVADVLMHGTAAQRDQPEKQHEKT</sequence>
<accession>A0A0D7E5D4</accession>
<comment type="caution">
    <text evidence="2">The sequence shown here is derived from an EMBL/GenBank/DDBJ whole genome shotgun (WGS) entry which is preliminary data.</text>
</comment>
<dbReference type="AlphaFoldDB" id="A0A0D7E5D4"/>
<name>A0A0D7E5D4_STUST</name>
<evidence type="ECO:0000256" key="1">
    <source>
        <dbReference type="SAM" id="Phobius"/>
    </source>
</evidence>
<gene>
    <name evidence="2" type="ORF">LO50_12460</name>
</gene>
<keyword evidence="1" id="KW-1133">Transmembrane helix</keyword>
<keyword evidence="1" id="KW-0472">Membrane</keyword>
<proteinExistence type="predicted"/>